<evidence type="ECO:0000313" key="2">
    <source>
        <dbReference type="Proteomes" id="UP000316726"/>
    </source>
</evidence>
<evidence type="ECO:0000313" key="1">
    <source>
        <dbReference type="EMBL" id="QDZ21738.1"/>
    </source>
</evidence>
<dbReference type="EMBL" id="CP031039">
    <property type="protein sequence ID" value="QDZ21738.1"/>
    <property type="molecule type" value="Genomic_DNA"/>
</dbReference>
<sequence>MTVASNAEALRDALDDQVVLESELWRAISTQEGETNALVGSFNSAHMKAFRDTHNTLTGFLDDLELRELQLRELAVLDEFERRVQESTEYQADLRTGLCSTVQEARDNFAETLKADLEKTKRAKANEASAKCNRNGGAPLVVRGMLKLVRVAVAGVLPLFLAKEAFRVSQNSGGLRLNQISALMDRMGRRRSDSGYEEDDEDETIHSLPAIAIPTCGTRDTVMSTTFY</sequence>
<organism evidence="1 2">
    <name type="scientific">Chloropicon primus</name>
    <dbReference type="NCBI Taxonomy" id="1764295"/>
    <lineage>
        <taxon>Eukaryota</taxon>
        <taxon>Viridiplantae</taxon>
        <taxon>Chlorophyta</taxon>
        <taxon>Chloropicophyceae</taxon>
        <taxon>Chloropicales</taxon>
        <taxon>Chloropicaceae</taxon>
        <taxon>Chloropicon</taxon>
    </lineage>
</organism>
<accession>A0A5B8MM67</accession>
<dbReference type="AlphaFoldDB" id="A0A5B8MM67"/>
<proteinExistence type="predicted"/>
<dbReference type="Proteomes" id="UP000316726">
    <property type="component" value="Chromosome 6"/>
</dbReference>
<gene>
    <name evidence="1" type="ORF">A3770_06p42560</name>
</gene>
<reference evidence="1 2" key="1">
    <citation type="submission" date="2018-07" db="EMBL/GenBank/DDBJ databases">
        <title>The complete nuclear genome of the prasinophyte Chloropicon primus (CCMP1205).</title>
        <authorList>
            <person name="Pombert J.-F."/>
            <person name="Otis C."/>
            <person name="Turmel M."/>
            <person name="Lemieux C."/>
        </authorList>
    </citation>
    <scope>NUCLEOTIDE SEQUENCE [LARGE SCALE GENOMIC DNA]</scope>
    <source>
        <strain evidence="1 2">CCMP1205</strain>
    </source>
</reference>
<protein>
    <submittedName>
        <fullName evidence="1">Uncharacterized protein</fullName>
    </submittedName>
</protein>
<name>A0A5B8MM67_9CHLO</name>
<keyword evidence="2" id="KW-1185">Reference proteome</keyword>